<dbReference type="Pfam" id="PF11901">
    <property type="entry name" value="DM9"/>
    <property type="match status" value="1"/>
</dbReference>
<dbReference type="Proteomes" id="UP001152798">
    <property type="component" value="Chromosome 3"/>
</dbReference>
<dbReference type="SMART" id="SM00696">
    <property type="entry name" value="DM9"/>
    <property type="match status" value="1"/>
</dbReference>
<dbReference type="PANTHER" id="PTHR31649:SF1">
    <property type="entry name" value="FARNESOIC ACID O-METHYL TRANSFERASE DOMAIN-CONTAINING PROTEIN"/>
    <property type="match status" value="1"/>
</dbReference>
<dbReference type="InterPro" id="IPR006616">
    <property type="entry name" value="DM9_repeat"/>
</dbReference>
<protein>
    <submittedName>
        <fullName evidence="1">Uncharacterized protein</fullName>
    </submittedName>
</protein>
<dbReference type="EMBL" id="OV725079">
    <property type="protein sequence ID" value="CAH1396562.1"/>
    <property type="molecule type" value="Genomic_DNA"/>
</dbReference>
<sequence length="158" mass="18020">MTALHWAALRGHGETLRSLLEKLELYHWINKTGEDFEVPPWNQNGYIPSIIIPYHKRTITVIRGKYSEVSVSFQVLCSEHLAWKPKKPYDDIPETAVVASTSSKGEKLYIGRTYVSYSGKEVMTPGKVSGTDRILIMPFYSNDSMVTDKNYEILVVSY</sequence>
<name>A0A9P0H6Y1_NEZVI</name>
<proteinExistence type="predicted"/>
<evidence type="ECO:0000313" key="1">
    <source>
        <dbReference type="EMBL" id="CAH1396562.1"/>
    </source>
</evidence>
<reference evidence="1" key="1">
    <citation type="submission" date="2022-01" db="EMBL/GenBank/DDBJ databases">
        <authorList>
            <person name="King R."/>
        </authorList>
    </citation>
    <scope>NUCLEOTIDE SEQUENCE</scope>
</reference>
<keyword evidence="2" id="KW-1185">Reference proteome</keyword>
<dbReference type="AlphaFoldDB" id="A0A9P0H6Y1"/>
<accession>A0A9P0H6Y1</accession>
<dbReference type="OrthoDB" id="10252328at2759"/>
<evidence type="ECO:0000313" key="2">
    <source>
        <dbReference type="Proteomes" id="UP001152798"/>
    </source>
</evidence>
<gene>
    <name evidence="1" type="ORF">NEZAVI_LOCUS6609</name>
</gene>
<organism evidence="1 2">
    <name type="scientific">Nezara viridula</name>
    <name type="common">Southern green stink bug</name>
    <name type="synonym">Cimex viridulus</name>
    <dbReference type="NCBI Taxonomy" id="85310"/>
    <lineage>
        <taxon>Eukaryota</taxon>
        <taxon>Metazoa</taxon>
        <taxon>Ecdysozoa</taxon>
        <taxon>Arthropoda</taxon>
        <taxon>Hexapoda</taxon>
        <taxon>Insecta</taxon>
        <taxon>Pterygota</taxon>
        <taxon>Neoptera</taxon>
        <taxon>Paraneoptera</taxon>
        <taxon>Hemiptera</taxon>
        <taxon>Heteroptera</taxon>
        <taxon>Panheteroptera</taxon>
        <taxon>Pentatomomorpha</taxon>
        <taxon>Pentatomoidea</taxon>
        <taxon>Pentatomidae</taxon>
        <taxon>Pentatominae</taxon>
        <taxon>Nezara</taxon>
    </lineage>
</organism>
<dbReference type="PANTHER" id="PTHR31649">
    <property type="entry name" value="AGAP009604-PA"/>
    <property type="match status" value="1"/>
</dbReference>